<dbReference type="InterPro" id="IPR029063">
    <property type="entry name" value="SAM-dependent_MTases_sf"/>
</dbReference>
<keyword evidence="2" id="KW-0808">Transferase</keyword>
<comment type="caution">
    <text evidence="4">The sequence shown here is derived from an EMBL/GenBank/DDBJ whole genome shotgun (WGS) entry which is preliminary data.</text>
</comment>
<reference evidence="4 5" key="1">
    <citation type="submission" date="2024-02" db="EMBL/GenBank/DDBJ databases">
        <authorList>
            <person name="Chen Y."/>
            <person name="Shah S."/>
            <person name="Dougan E. K."/>
            <person name="Thang M."/>
            <person name="Chan C."/>
        </authorList>
    </citation>
    <scope>NUCLEOTIDE SEQUENCE [LARGE SCALE GENOMIC DNA]</scope>
</reference>
<name>A0ABP0MH30_9DINO</name>
<dbReference type="Proteomes" id="UP001642464">
    <property type="component" value="Unassembled WGS sequence"/>
</dbReference>
<evidence type="ECO:0000313" key="4">
    <source>
        <dbReference type="EMBL" id="CAK9050788.1"/>
    </source>
</evidence>
<keyword evidence="1" id="KW-0489">Methyltransferase</keyword>
<evidence type="ECO:0000313" key="5">
    <source>
        <dbReference type="Proteomes" id="UP001642464"/>
    </source>
</evidence>
<keyword evidence="5" id="KW-1185">Reference proteome</keyword>
<dbReference type="InterPro" id="IPR001525">
    <property type="entry name" value="C5_MeTfrase"/>
</dbReference>
<evidence type="ECO:0000256" key="1">
    <source>
        <dbReference type="ARBA" id="ARBA00022603"/>
    </source>
</evidence>
<accession>A0ABP0MH30</accession>
<dbReference type="Gene3D" id="3.40.50.150">
    <property type="entry name" value="Vaccinia Virus protein VP39"/>
    <property type="match status" value="1"/>
</dbReference>
<sequence>MFDFFGLILRYDVIAKRLGKLGYAVHGDEYNAADFGLPQQRRRAWLLCVQECELATSTNHLSADMNLFRRLSVPLAFCVDMTLNVSKERKNVAAKKTPENDPKWKAGFESQCEIYGKEVAALQGVGFSDWQKYEMGKEPERLIRGFAGNGEIIGARLVPDDQINLDGDYKQGQLRFDDGGMRGLACGLCWCGLVHFVASLPEDVCVHPSVVELARSLLHLPTCFKSAASDESSNMIKRIIRQNVDSKKLPVSSFEWSQILASLRKNGKQLSVAEAIDLYNANPEVQAHGGRPLSSDALLLPLSRDIIVPESLSAEADLKQALELRLKDAEYKGGFKTSNLFYHSIWFLNKESFGHARLTREVTDAWITRRFSHGGQQFTMEPPALTAADLEAIPGSSLEDMDKMKFEVLERTGPGTTFTIKVDEHKFWSMQTGVIGDQYKELREKHQQLIGRCAVGSEKAEAEPESEENAGAAGSATEMVELESVSKLEETLGIEVKCNSEVSSVQLILAKDSSIWLCSTQDRSIGKCTVLGGFGTGQWVSQSQSDSQPGIDFVMPSDRTLVQLDEASFSSEGQGVSTSTLFKLLVRAEREKGVVEHRVSFLTISRKEDAALEEAGCDGFNVTIKTPMTFRCMRDPRVGDNEDKVTSKNFFAKALAGLAGSGVGGGDGLVSKIFRYRFERVGQNFKVQRPYVITNRVLTLKQNQPLKISKA</sequence>
<dbReference type="Pfam" id="PF00145">
    <property type="entry name" value="DNA_methylase"/>
    <property type="match status" value="1"/>
</dbReference>
<feature type="region of interest" description="Disordered" evidence="3">
    <location>
        <begin position="458"/>
        <end position="477"/>
    </location>
</feature>
<organism evidence="4 5">
    <name type="scientific">Durusdinium trenchii</name>
    <dbReference type="NCBI Taxonomy" id="1381693"/>
    <lineage>
        <taxon>Eukaryota</taxon>
        <taxon>Sar</taxon>
        <taxon>Alveolata</taxon>
        <taxon>Dinophyceae</taxon>
        <taxon>Suessiales</taxon>
        <taxon>Symbiodiniaceae</taxon>
        <taxon>Durusdinium</taxon>
    </lineage>
</organism>
<evidence type="ECO:0000256" key="3">
    <source>
        <dbReference type="SAM" id="MobiDB-lite"/>
    </source>
</evidence>
<dbReference type="SUPFAM" id="SSF53335">
    <property type="entry name" value="S-adenosyl-L-methionine-dependent methyltransferases"/>
    <property type="match status" value="1"/>
</dbReference>
<evidence type="ECO:0008006" key="6">
    <source>
        <dbReference type="Google" id="ProtNLM"/>
    </source>
</evidence>
<protein>
    <recommendedName>
        <fullName evidence="6">DNA (cytosine-5-)-methyltransferase</fullName>
    </recommendedName>
</protein>
<gene>
    <name evidence="4" type="ORF">SCF082_LOCUS27957</name>
</gene>
<dbReference type="EMBL" id="CAXAMM010021890">
    <property type="protein sequence ID" value="CAK9050788.1"/>
    <property type="molecule type" value="Genomic_DNA"/>
</dbReference>
<proteinExistence type="predicted"/>
<evidence type="ECO:0000256" key="2">
    <source>
        <dbReference type="ARBA" id="ARBA00022679"/>
    </source>
</evidence>